<feature type="region of interest" description="Disordered" evidence="1">
    <location>
        <begin position="565"/>
        <end position="619"/>
    </location>
</feature>
<dbReference type="RefSeq" id="WP_225521601.1">
    <property type="nucleotide sequence ID" value="NZ_CP016634.1"/>
</dbReference>
<feature type="transmembrane region" description="Helical" evidence="2">
    <location>
        <begin position="42"/>
        <end position="59"/>
    </location>
</feature>
<organism evidence="3">
    <name type="scientific">Pseudomonas putida</name>
    <name type="common">Arthrobacter siderocapsulatus</name>
    <dbReference type="NCBI Taxonomy" id="303"/>
    <lineage>
        <taxon>Bacteria</taxon>
        <taxon>Pseudomonadati</taxon>
        <taxon>Pseudomonadota</taxon>
        <taxon>Gammaproteobacteria</taxon>
        <taxon>Pseudomonadales</taxon>
        <taxon>Pseudomonadaceae</taxon>
        <taxon>Pseudomonas</taxon>
    </lineage>
</organism>
<gene>
    <name evidence="3" type="ORF">IEC33019_2708</name>
</gene>
<reference evidence="3" key="1">
    <citation type="submission" date="2016-07" db="EMBL/GenBank/DDBJ databases">
        <title>New class B carbapenemase carried by novel plasmid in Pseudomonas putida enviromental strain in eastern Amazonia.</title>
        <authorList>
            <person name="Souza C.O."/>
            <person name="Lima K.V."/>
            <person name="Brasiliense D.M."/>
            <person name="Perez-Chaparro P.J."/>
            <person name="Mamizuka E.M."/>
            <person name="Lima M.O."/>
            <person name="Lima L.N."/>
            <person name="McCulloch J.A."/>
        </authorList>
    </citation>
    <scope>NUCLEOTIDE SEQUENCE [LARGE SCALE GENOMIC DNA]</scope>
    <source>
        <strain evidence="3">IEC33019</strain>
    </source>
</reference>
<accession>A0A1B2F7L6</accession>
<feature type="transmembrane region" description="Helical" evidence="2">
    <location>
        <begin position="417"/>
        <end position="438"/>
    </location>
</feature>
<dbReference type="AlphaFoldDB" id="A0A1B2F7L6"/>
<feature type="transmembrane region" description="Helical" evidence="2">
    <location>
        <begin position="450"/>
        <end position="469"/>
    </location>
</feature>
<feature type="transmembrane region" description="Helical" evidence="2">
    <location>
        <begin position="12"/>
        <end position="30"/>
    </location>
</feature>
<keyword evidence="2" id="KW-0812">Transmembrane</keyword>
<evidence type="ECO:0000256" key="2">
    <source>
        <dbReference type="SAM" id="Phobius"/>
    </source>
</evidence>
<name>A0A1B2F7L6_PSEPU</name>
<keyword evidence="2" id="KW-1133">Transmembrane helix</keyword>
<sequence>MMSIGTAEDFAGFNWVFGLWENVALTILTATEPLFVAFNETSNALIVAVGFGWMLLVALRVGQGAARTLLSGIMIFLVVAYGMRPVTVTLPSGATVRLVEAQAVPLSFVMTIHKIYRQAFDQVLSDQTVAGTIVPAQSAIDNMVGRSAEVFAGSDLARLIRDYNASCAPAPAELAGPEHAAKVEALQSIGLLGGGGLGIPDEEVGVIAQARTAIGGAWTYVFGSAEENGGWGAYLLGGGAARASLGQVLDQRAIQSRREAGIRALESAGPFMGDRYALPTQAHWAAKLAGESQATPSYLSISTVPGQESAIVGDDQGIMFRPTSCIEAYKIAQMGAEQAYQALRESGAVIAGGQRVSAEVGAVSTATAWQRFMAGSLQKTAGLSRGDSEVAGSFLAAAQMWKNFSGWLDLQTLLPGYVIMSAWLFWIVLLLAPFFLMLAPLRGGRMLTNWLSLLMLPVISVMTAQMITVAVSQTVAAVAVAQAGAASGWSGVGADYDGLRGLMSAIAAVSLGISTWITSSMLGVSLGGLAGSLSGAVATASDVGRLGMKAVGFAMMGSRIASIAGAASTGRRRGSKTQSGNETPPSMPPSANPVGPSSIPTFRPGSPGVRSLNPPKAGR</sequence>
<feature type="transmembrane region" description="Helical" evidence="2">
    <location>
        <begin position="66"/>
        <end position="83"/>
    </location>
</feature>
<dbReference type="EMBL" id="CP016634">
    <property type="protein sequence ID" value="ANY88252.1"/>
    <property type="molecule type" value="Genomic_DNA"/>
</dbReference>
<protein>
    <submittedName>
        <fullName evidence="3">Uncharacterized protein</fullName>
    </submittedName>
</protein>
<evidence type="ECO:0000256" key="1">
    <source>
        <dbReference type="SAM" id="MobiDB-lite"/>
    </source>
</evidence>
<evidence type="ECO:0000313" key="3">
    <source>
        <dbReference type="EMBL" id="ANY88252.1"/>
    </source>
</evidence>
<keyword evidence="2" id="KW-0472">Membrane</keyword>
<feature type="transmembrane region" description="Helical" evidence="2">
    <location>
        <begin position="506"/>
        <end position="530"/>
    </location>
</feature>
<proteinExistence type="predicted"/>